<proteinExistence type="predicted"/>
<dbReference type="InterPro" id="IPR057941">
    <property type="entry name" value="TPR_TNPO3_IPO13_2nd"/>
</dbReference>
<dbReference type="Pfam" id="PF03810">
    <property type="entry name" value="IBN_N"/>
    <property type="match status" value="1"/>
</dbReference>
<dbReference type="Pfam" id="PF24138">
    <property type="entry name" value="TPR_TNPO3_IPO13_2nd"/>
    <property type="match status" value="1"/>
</dbReference>
<dbReference type="InterPro" id="IPR058537">
    <property type="entry name" value="TPR_TNPO3_IPO13_4th"/>
</dbReference>
<evidence type="ECO:0000313" key="3">
    <source>
        <dbReference type="Proteomes" id="UP000242180"/>
    </source>
</evidence>
<dbReference type="InterPro" id="IPR001494">
    <property type="entry name" value="Importin-beta_N"/>
</dbReference>
<dbReference type="Pfam" id="PF24139">
    <property type="entry name" value="TPR_TNPO3_IPO13_4th"/>
    <property type="match status" value="1"/>
</dbReference>
<dbReference type="PROSITE" id="PS50166">
    <property type="entry name" value="IMPORTIN_B_NT"/>
    <property type="match status" value="1"/>
</dbReference>
<dbReference type="InterPro" id="IPR016024">
    <property type="entry name" value="ARM-type_fold"/>
</dbReference>
<dbReference type="GO" id="GO:0006606">
    <property type="term" value="P:protein import into nucleus"/>
    <property type="evidence" value="ECO:0007669"/>
    <property type="project" value="TreeGrafter"/>
</dbReference>
<dbReference type="PANTHER" id="PTHR12363:SF53">
    <property type="entry name" value="MRNA TRANSPORT REGULATOR MTR10"/>
    <property type="match status" value="1"/>
</dbReference>
<gene>
    <name evidence="2" type="ORF">BCR43DRAFT_556323</name>
</gene>
<dbReference type="SUPFAM" id="SSF48371">
    <property type="entry name" value="ARM repeat"/>
    <property type="match status" value="1"/>
</dbReference>
<keyword evidence="3" id="KW-1185">Reference proteome</keyword>
<dbReference type="InterPro" id="IPR013598">
    <property type="entry name" value="Exportin-1/Importin-b-like"/>
</dbReference>
<dbReference type="OrthoDB" id="435593at2759"/>
<dbReference type="SMART" id="SM00913">
    <property type="entry name" value="IBN_N"/>
    <property type="match status" value="1"/>
</dbReference>
<dbReference type="AlphaFoldDB" id="A0A1X2HH96"/>
<protein>
    <submittedName>
        <fullName evidence="2">Armadillo-type protein</fullName>
    </submittedName>
</protein>
<dbReference type="Gene3D" id="1.25.10.10">
    <property type="entry name" value="Leucine-rich Repeat Variant"/>
    <property type="match status" value="1"/>
</dbReference>
<evidence type="ECO:0000259" key="1">
    <source>
        <dbReference type="PROSITE" id="PS50166"/>
    </source>
</evidence>
<dbReference type="FunCoup" id="A0A1X2HH96">
    <property type="interactions" value="1035"/>
</dbReference>
<reference evidence="2 3" key="1">
    <citation type="submission" date="2016-07" db="EMBL/GenBank/DDBJ databases">
        <title>Pervasive Adenine N6-methylation of Active Genes in Fungi.</title>
        <authorList>
            <consortium name="DOE Joint Genome Institute"/>
            <person name="Mondo S.J."/>
            <person name="Dannebaum R.O."/>
            <person name="Kuo R.C."/>
            <person name="Labutti K."/>
            <person name="Haridas S."/>
            <person name="Kuo A."/>
            <person name="Salamov A."/>
            <person name="Ahrendt S.R."/>
            <person name="Lipzen A."/>
            <person name="Sullivan W."/>
            <person name="Andreopoulos W.B."/>
            <person name="Clum A."/>
            <person name="Lindquist E."/>
            <person name="Daum C."/>
            <person name="Ramamoorthy G.K."/>
            <person name="Gryganskyi A."/>
            <person name="Culley D."/>
            <person name="Magnuson J.K."/>
            <person name="James T.Y."/>
            <person name="O'Malley M.A."/>
            <person name="Stajich J.E."/>
            <person name="Spatafora J.W."/>
            <person name="Visel A."/>
            <person name="Grigoriev I.V."/>
        </authorList>
    </citation>
    <scope>NUCLEOTIDE SEQUENCE [LARGE SCALE GENOMIC DNA]</scope>
    <source>
        <strain evidence="2 3">NRRL 2496</strain>
    </source>
</reference>
<dbReference type="InterPro" id="IPR057942">
    <property type="entry name" value="TPR_TNPO3_IPO13_3rd"/>
</dbReference>
<feature type="domain" description="Importin N-terminal" evidence="1">
    <location>
        <begin position="29"/>
        <end position="94"/>
    </location>
</feature>
<dbReference type="Pfam" id="PF08389">
    <property type="entry name" value="Xpo1"/>
    <property type="match status" value="1"/>
</dbReference>
<dbReference type="OMA" id="LECITSW"/>
<sequence length="934" mass="105408">MATASVPQVLQALSALYDPQADTRAKRDADRWLEKFQKQPEAWSTADYLIKSESSNQETRLFAAQTFRIKITYDLRDLDTNARLSLRESLLELLELSAQGPKAVMLQLCLAIADLAVQLVDWNTAVQDMISKFGGRSDTAACLLEFLTVLPEELHGNTRLPLTDRELDQQTICLIEKNAAQVMELLGVYLHSSGSNASIQEKVFRCISSWLRTGDVDIRQFADDNLLNTAFHGLENEELFDVASDLVCDIIDGTKDVVEMKSIIENIYPRFTPLLQRLKHAKAEEDTDSVRGYCRILISAGEAYVTLIAQHPESLTTLMDGIMECADYDDLEIVQLTFKFWYELTNTLTTTTFEHVIPAFTPYFDALVDIILRHLHYPEETQELTASERDEFRDFRHDMGDTLKDCCRILTPERCLAKPYMRLETLLASPGATWQQIEAPIFSLRSMGSEVPENEDKVMPQILELFSKLPDHPKIRYAATLVISRYSFWTRLHPQYITYQLNFISAGFQNDEVAAASALALKHLCKDCSQLLVDYLGELHPFYVNVVKALPFHDALEVTEAVAHVLAAVPVAELQNALQMFCLPLAQQLHDIVIHDKKSLDRKMCTKAGDLLEQISAFIEFVHPDIPAGQAHPCVNFVNELWPIFDLCIKNFGDSNVICEPLGRCFKSCVKSYKLHFLPLLPQLLDRLVVGFDQSGLGVYLYVSLKVIEEYAQKTAETTAVCFSLIERLSGTMFTKANTQDFNDIPDVLEDYFRMVTTFLNCTPTPLVQSPLLASIFQLGLKGLLVTENNALTSVILFYRRLLGIALSVDELMPGDVARTAASIGQNGARITSLFSELGSGFVNILFDGLINVYSWEVIPDIASIMRQLSQMLPAETSQWMVTLVNSLSDQTVSTTEKNEFLQSYMSAVQEKQWAKARRVLSDFIIAYRRKSRK</sequence>
<dbReference type="GO" id="GO:0005737">
    <property type="term" value="C:cytoplasm"/>
    <property type="evidence" value="ECO:0007669"/>
    <property type="project" value="TreeGrafter"/>
</dbReference>
<dbReference type="InterPro" id="IPR051345">
    <property type="entry name" value="Importin_beta-like_NTR"/>
</dbReference>
<dbReference type="PANTHER" id="PTHR12363">
    <property type="entry name" value="TRANSPORTIN 3 AND IMPORTIN 13"/>
    <property type="match status" value="1"/>
</dbReference>
<dbReference type="Pfam" id="PF24140">
    <property type="entry name" value="TPR_TNPO3_IPO13_3rd"/>
    <property type="match status" value="1"/>
</dbReference>
<evidence type="ECO:0000313" key="2">
    <source>
        <dbReference type="EMBL" id="ORY98447.1"/>
    </source>
</evidence>
<name>A0A1X2HH96_SYNRA</name>
<dbReference type="Proteomes" id="UP000242180">
    <property type="component" value="Unassembled WGS sequence"/>
</dbReference>
<dbReference type="GO" id="GO:0031267">
    <property type="term" value="F:small GTPase binding"/>
    <property type="evidence" value="ECO:0007669"/>
    <property type="project" value="InterPro"/>
</dbReference>
<comment type="caution">
    <text evidence="2">The sequence shown here is derived from an EMBL/GenBank/DDBJ whole genome shotgun (WGS) entry which is preliminary data.</text>
</comment>
<organism evidence="2 3">
    <name type="scientific">Syncephalastrum racemosum</name>
    <name type="common">Filamentous fungus</name>
    <dbReference type="NCBI Taxonomy" id="13706"/>
    <lineage>
        <taxon>Eukaryota</taxon>
        <taxon>Fungi</taxon>
        <taxon>Fungi incertae sedis</taxon>
        <taxon>Mucoromycota</taxon>
        <taxon>Mucoromycotina</taxon>
        <taxon>Mucoromycetes</taxon>
        <taxon>Mucorales</taxon>
        <taxon>Syncephalastraceae</taxon>
        <taxon>Syncephalastrum</taxon>
    </lineage>
</organism>
<dbReference type="InterPro" id="IPR011989">
    <property type="entry name" value="ARM-like"/>
</dbReference>
<dbReference type="EMBL" id="MCGN01000003">
    <property type="protein sequence ID" value="ORY98447.1"/>
    <property type="molecule type" value="Genomic_DNA"/>
</dbReference>
<dbReference type="STRING" id="13706.A0A1X2HH96"/>
<accession>A0A1X2HH96</accession>
<dbReference type="InParanoid" id="A0A1X2HH96"/>